<sequence>MVKLLYRPSPVVIEDSLFSLLWVCALGKSLERRSDWVILTFFSPVYFVVSASAGPDFSCFVQCQPTAITNYNTGAS</sequence>
<evidence type="ECO:0000313" key="2">
    <source>
        <dbReference type="Proteomes" id="UP000248961"/>
    </source>
</evidence>
<name>A0A395ICS7_ASPHC</name>
<accession>A0A395ICS7</accession>
<dbReference type="GeneID" id="37194643"/>
<dbReference type="RefSeq" id="XP_025555128.1">
    <property type="nucleotide sequence ID" value="XM_025690354.1"/>
</dbReference>
<gene>
    <name evidence="1" type="ORF">BO97DRAFT_178324</name>
</gene>
<evidence type="ECO:0000313" key="1">
    <source>
        <dbReference type="EMBL" id="RAL15974.1"/>
    </source>
</evidence>
<dbReference type="Proteomes" id="UP000248961">
    <property type="component" value="Unassembled WGS sequence"/>
</dbReference>
<dbReference type="AlphaFoldDB" id="A0A395ICS7"/>
<protein>
    <submittedName>
        <fullName evidence="1">Uncharacterized protein</fullName>
    </submittedName>
</protein>
<dbReference type="VEuPathDB" id="FungiDB:BO97DRAFT_178324"/>
<keyword evidence="2" id="KW-1185">Reference proteome</keyword>
<reference evidence="1 2" key="1">
    <citation type="submission" date="2018-02" db="EMBL/GenBank/DDBJ databases">
        <title>The genomes of Aspergillus section Nigri reveals drivers in fungal speciation.</title>
        <authorList>
            <consortium name="DOE Joint Genome Institute"/>
            <person name="Vesth T.C."/>
            <person name="Nybo J."/>
            <person name="Theobald S."/>
            <person name="Brandl J."/>
            <person name="Frisvad J.C."/>
            <person name="Nielsen K.F."/>
            <person name="Lyhne E.K."/>
            <person name="Kogle M.E."/>
            <person name="Kuo A."/>
            <person name="Riley R."/>
            <person name="Clum A."/>
            <person name="Nolan M."/>
            <person name="Lipzen A."/>
            <person name="Salamov A."/>
            <person name="Henrissat B."/>
            <person name="Wiebenga A."/>
            <person name="De vries R.P."/>
            <person name="Grigoriev I.V."/>
            <person name="Mortensen U.H."/>
            <person name="Andersen M.R."/>
            <person name="Baker S.E."/>
        </authorList>
    </citation>
    <scope>NUCLEOTIDE SEQUENCE [LARGE SCALE GENOMIC DNA]</scope>
    <source>
        <strain evidence="1 2">CBS 101889</strain>
    </source>
</reference>
<dbReference type="EMBL" id="KZ824270">
    <property type="protein sequence ID" value="RAL15974.1"/>
    <property type="molecule type" value="Genomic_DNA"/>
</dbReference>
<proteinExistence type="predicted"/>
<organism evidence="1 2">
    <name type="scientific">Aspergillus homomorphus (strain CBS 101889)</name>
    <dbReference type="NCBI Taxonomy" id="1450537"/>
    <lineage>
        <taxon>Eukaryota</taxon>
        <taxon>Fungi</taxon>
        <taxon>Dikarya</taxon>
        <taxon>Ascomycota</taxon>
        <taxon>Pezizomycotina</taxon>
        <taxon>Eurotiomycetes</taxon>
        <taxon>Eurotiomycetidae</taxon>
        <taxon>Eurotiales</taxon>
        <taxon>Aspergillaceae</taxon>
        <taxon>Aspergillus</taxon>
        <taxon>Aspergillus subgen. Circumdati</taxon>
    </lineage>
</organism>